<evidence type="ECO:0000256" key="5">
    <source>
        <dbReference type="ARBA" id="ARBA00022759"/>
    </source>
</evidence>
<sequence>MNLNLKGLSNTSIKPLGECNLKIDIGENCTKSAKALIVTDMSFDLIIGHETMKAWELCIDYATNEVIIDNKNVNKENGITAFVQIIEIEYEDLKKRFREKVSPNLTLTQQEKLINVLMENKEAFSVNGELGLVKSKYCKITLKSDSQPFKSQPYRVSIAERTIIKERIDELLKKGLIRKSCSDYTSPIILVSKGHKDSSGEKNQQRLVVDLRRLNKIAVNDNHPVPYMDSTLEALAGNNYFFSLDAEKGFWQLELEEASRKFTAFVCWLGIYEWTVLPFGFCNSSAIFQREMEEMLQDLLYVVCVVYVDDIIGFGVTFEEFLRNLEEVLGRCIKYGLKLKIDKCSFGHDEIDCLGHRVGKNGIKPDPKKVMAIQDIRTPSTIKEIRSFLGITGFFRKFIPQYAQLSKPLTRLLEKDNPFLWTPEQKRAFEELKSRLCSAPILRPFKAELRTILHIDASDYGVGSTLLQEEDNEERVVGYASRMMSSAEKNYSVTQKELLSLIHALKTFRHFLHMRRFEVITDHLNLVNMNFAHDVSCGRLLRWAVRLQDYDFVLKYKPGRLHNDADGLSRLPITPKFLPEEDSAHEFPIYSISIEENEKLQLQDTFCNNIRELLTKGDKRAVKRFTIKEGRLYNVERGNLRYVVPKTLVHALIYAHHGSETMAHVGFGKIYDQIRSKFYWAKMKATILKEIARCKTCKTAKHSTQRRYGFLQPIEVNEVPFDLWGMDFFGPVTTSPNGNKYLLVAVEYLTKFVLARPFSNANAEAVVTFLQENVIPIFGAPKAILTDRAKIFFSGDVRQLCTKWGIQQKYTSGYHSAGNGMSERMIQSITTLIRCEIENKQDEWEDALPVVLHLHQRQRSNLTDWFSALNQER</sequence>
<keyword evidence="5" id="KW-0378">Hydrolase</keyword>
<dbReference type="InterPro" id="IPR043128">
    <property type="entry name" value="Rev_trsase/Diguanyl_cyclase"/>
</dbReference>
<dbReference type="GO" id="GO:0004519">
    <property type="term" value="F:endonuclease activity"/>
    <property type="evidence" value="ECO:0007669"/>
    <property type="project" value="UniProtKB-KW"/>
</dbReference>
<dbReference type="InterPro" id="IPR041588">
    <property type="entry name" value="Integrase_H2C2"/>
</dbReference>
<dbReference type="GO" id="GO:0042575">
    <property type="term" value="C:DNA polymerase complex"/>
    <property type="evidence" value="ECO:0007669"/>
    <property type="project" value="UniProtKB-ARBA"/>
</dbReference>
<keyword evidence="3" id="KW-0548">Nucleotidyltransferase</keyword>
<organism evidence="9 10">
    <name type="scientific">Orchesella cincta</name>
    <name type="common">Springtail</name>
    <name type="synonym">Podura cincta</name>
    <dbReference type="NCBI Taxonomy" id="48709"/>
    <lineage>
        <taxon>Eukaryota</taxon>
        <taxon>Metazoa</taxon>
        <taxon>Ecdysozoa</taxon>
        <taxon>Arthropoda</taxon>
        <taxon>Hexapoda</taxon>
        <taxon>Collembola</taxon>
        <taxon>Entomobryomorpha</taxon>
        <taxon>Entomobryoidea</taxon>
        <taxon>Orchesellidae</taxon>
        <taxon>Orchesellinae</taxon>
        <taxon>Orchesella</taxon>
    </lineage>
</organism>
<evidence type="ECO:0000256" key="2">
    <source>
        <dbReference type="ARBA" id="ARBA00022679"/>
    </source>
</evidence>
<dbReference type="InterPro" id="IPR043502">
    <property type="entry name" value="DNA/RNA_pol_sf"/>
</dbReference>
<dbReference type="EC" id="2.7.7.49" evidence="1"/>
<reference evidence="9 10" key="1">
    <citation type="journal article" date="2016" name="Genome Biol. Evol.">
        <title>Gene Family Evolution Reflects Adaptation to Soil Environmental Stressors in the Genome of the Collembolan Orchesella cincta.</title>
        <authorList>
            <person name="Faddeeva-Vakhrusheva A."/>
            <person name="Derks M.F."/>
            <person name="Anvar S.Y."/>
            <person name="Agamennone V."/>
            <person name="Suring W."/>
            <person name="Smit S."/>
            <person name="van Straalen N.M."/>
            <person name="Roelofs D."/>
        </authorList>
    </citation>
    <scope>NUCLEOTIDE SEQUENCE [LARGE SCALE GENOMIC DNA]</scope>
    <source>
        <tissue evidence="9">Mixed pool</tissue>
    </source>
</reference>
<evidence type="ECO:0000313" key="10">
    <source>
        <dbReference type="Proteomes" id="UP000094527"/>
    </source>
</evidence>
<dbReference type="AlphaFoldDB" id="A0A1D2M200"/>
<keyword evidence="2" id="KW-0808">Transferase</keyword>
<dbReference type="PANTHER" id="PTHR37984">
    <property type="entry name" value="PROTEIN CBG26694"/>
    <property type="match status" value="1"/>
</dbReference>
<dbReference type="OMA" id="WEYISVD"/>
<proteinExistence type="predicted"/>
<comment type="caution">
    <text evidence="9">The sequence shown here is derived from an EMBL/GenBank/DDBJ whole genome shotgun (WGS) entry which is preliminary data.</text>
</comment>
<accession>A0A1D2M200</accession>
<dbReference type="PANTHER" id="PTHR37984:SF5">
    <property type="entry name" value="PROTEIN NYNRIN-LIKE"/>
    <property type="match status" value="1"/>
</dbReference>
<dbReference type="Pfam" id="PF17921">
    <property type="entry name" value="Integrase_H2C2"/>
    <property type="match status" value="1"/>
</dbReference>
<dbReference type="STRING" id="48709.A0A1D2M200"/>
<evidence type="ECO:0000256" key="1">
    <source>
        <dbReference type="ARBA" id="ARBA00012493"/>
    </source>
</evidence>
<protein>
    <recommendedName>
        <fullName evidence="1">RNA-directed DNA polymerase</fullName>
        <ecNumber evidence="1">2.7.7.49</ecNumber>
    </recommendedName>
</protein>
<dbReference type="GO" id="GO:0003676">
    <property type="term" value="F:nucleic acid binding"/>
    <property type="evidence" value="ECO:0007669"/>
    <property type="project" value="InterPro"/>
</dbReference>
<dbReference type="GO" id="GO:0015074">
    <property type="term" value="P:DNA integration"/>
    <property type="evidence" value="ECO:0007669"/>
    <property type="project" value="InterPro"/>
</dbReference>
<dbReference type="Proteomes" id="UP000094527">
    <property type="component" value="Unassembled WGS sequence"/>
</dbReference>
<dbReference type="PROSITE" id="PS50878">
    <property type="entry name" value="RT_POL"/>
    <property type="match status" value="1"/>
</dbReference>
<keyword evidence="4" id="KW-0540">Nuclease</keyword>
<dbReference type="Pfam" id="PF17919">
    <property type="entry name" value="RT_RNaseH_2"/>
    <property type="match status" value="1"/>
</dbReference>
<keyword evidence="6" id="KW-0511">Multifunctional enzyme</keyword>
<evidence type="ECO:0000256" key="3">
    <source>
        <dbReference type="ARBA" id="ARBA00022695"/>
    </source>
</evidence>
<dbReference type="Pfam" id="PF00078">
    <property type="entry name" value="RVT_1"/>
    <property type="match status" value="1"/>
</dbReference>
<dbReference type="CDD" id="cd01647">
    <property type="entry name" value="RT_LTR"/>
    <property type="match status" value="1"/>
</dbReference>
<dbReference type="Gene3D" id="2.40.70.10">
    <property type="entry name" value="Acid Proteases"/>
    <property type="match status" value="1"/>
</dbReference>
<dbReference type="Gene3D" id="3.30.420.10">
    <property type="entry name" value="Ribonuclease H-like superfamily/Ribonuclease H"/>
    <property type="match status" value="1"/>
</dbReference>
<dbReference type="CDD" id="cd09274">
    <property type="entry name" value="RNase_HI_RT_Ty3"/>
    <property type="match status" value="1"/>
</dbReference>
<dbReference type="InterPro" id="IPR041577">
    <property type="entry name" value="RT_RNaseH_2"/>
</dbReference>
<dbReference type="EMBL" id="LJIJ01006615">
    <property type="protein sequence ID" value="ODM86962.1"/>
    <property type="molecule type" value="Genomic_DNA"/>
</dbReference>
<dbReference type="FunFam" id="3.30.70.270:FF:000026">
    <property type="entry name" value="Transposon Ty3-G Gag-Pol polyprotein"/>
    <property type="match status" value="1"/>
</dbReference>
<dbReference type="SUPFAM" id="SSF56672">
    <property type="entry name" value="DNA/RNA polymerases"/>
    <property type="match status" value="1"/>
</dbReference>
<dbReference type="Gene3D" id="3.10.10.10">
    <property type="entry name" value="HIV Type 1 Reverse Transcriptase, subunit A, domain 1"/>
    <property type="match status" value="1"/>
</dbReference>
<evidence type="ECO:0000313" key="9">
    <source>
        <dbReference type="EMBL" id="ODM86962.1"/>
    </source>
</evidence>
<dbReference type="InterPro" id="IPR001584">
    <property type="entry name" value="Integrase_cat-core"/>
</dbReference>
<evidence type="ECO:0000256" key="6">
    <source>
        <dbReference type="ARBA" id="ARBA00023268"/>
    </source>
</evidence>
<dbReference type="Gene3D" id="1.10.340.70">
    <property type="match status" value="1"/>
</dbReference>
<dbReference type="SUPFAM" id="SSF53098">
    <property type="entry name" value="Ribonuclease H-like"/>
    <property type="match status" value="1"/>
</dbReference>
<evidence type="ECO:0000259" key="8">
    <source>
        <dbReference type="PROSITE" id="PS50994"/>
    </source>
</evidence>
<feature type="domain" description="Integrase catalytic" evidence="8">
    <location>
        <begin position="716"/>
        <end position="873"/>
    </location>
</feature>
<dbReference type="InterPro" id="IPR036397">
    <property type="entry name" value="RNaseH_sf"/>
</dbReference>
<dbReference type="Pfam" id="PF00665">
    <property type="entry name" value="rve"/>
    <property type="match status" value="1"/>
</dbReference>
<dbReference type="InterPro" id="IPR000477">
    <property type="entry name" value="RT_dom"/>
</dbReference>
<name>A0A1D2M200_ORCCI</name>
<dbReference type="FunFam" id="1.10.340.70:FF:000001">
    <property type="entry name" value="Retrovirus-related Pol polyprotein from transposon gypsy-like Protein"/>
    <property type="match status" value="1"/>
</dbReference>
<dbReference type="InterPro" id="IPR021109">
    <property type="entry name" value="Peptidase_aspartic_dom_sf"/>
</dbReference>
<evidence type="ECO:0000259" key="7">
    <source>
        <dbReference type="PROSITE" id="PS50878"/>
    </source>
</evidence>
<dbReference type="InterPro" id="IPR012337">
    <property type="entry name" value="RNaseH-like_sf"/>
</dbReference>
<keyword evidence="5" id="KW-0255">Endonuclease</keyword>
<evidence type="ECO:0000256" key="4">
    <source>
        <dbReference type="ARBA" id="ARBA00022722"/>
    </source>
</evidence>
<gene>
    <name evidence="9" type="ORF">Ocin01_19720</name>
</gene>
<dbReference type="OrthoDB" id="115435at2759"/>
<dbReference type="GO" id="GO:0003964">
    <property type="term" value="F:RNA-directed DNA polymerase activity"/>
    <property type="evidence" value="ECO:0007669"/>
    <property type="project" value="UniProtKB-EC"/>
</dbReference>
<dbReference type="Gene3D" id="3.30.70.270">
    <property type="match status" value="2"/>
</dbReference>
<dbReference type="PROSITE" id="PS50994">
    <property type="entry name" value="INTEGRASE"/>
    <property type="match status" value="1"/>
</dbReference>
<keyword evidence="10" id="KW-1185">Reference proteome</keyword>
<feature type="domain" description="Reverse transcriptase" evidence="7">
    <location>
        <begin position="172"/>
        <end position="358"/>
    </location>
</feature>
<dbReference type="InterPro" id="IPR050951">
    <property type="entry name" value="Retrovirus_Pol_polyprotein"/>
</dbReference>